<gene>
    <name evidence="9" type="ORF">EIC27_00660</name>
</gene>
<name>A0A3R9ZKX8_9RICK</name>
<protein>
    <recommendedName>
        <fullName evidence="8">Cytochrome C biogenesis protein transmembrane domain-containing protein</fullName>
    </recommendedName>
</protein>
<reference evidence="10" key="1">
    <citation type="submission" date="2018-11" db="EMBL/GenBank/DDBJ databases">
        <title>Phylogenetic, genomic, and biogeographic characterization of a novel and ubiquitous marine invertebrate-associated Rickettsiales parasite, Candidatus Marinoinvertebrata rohwerii, gen. nov., sp. nov.</title>
        <authorList>
            <person name="Klinges J.G."/>
            <person name="Rosales S.M."/>
            <person name="Mcminds R."/>
            <person name="Shaver E.C."/>
            <person name="Shantz A."/>
            <person name="Peters E.C."/>
            <person name="Burkepile D.E."/>
            <person name="Silliman B.R."/>
            <person name="Vega Thurber R.L."/>
        </authorList>
    </citation>
    <scope>NUCLEOTIDE SEQUENCE [LARGE SCALE GENOMIC DNA]</scope>
    <source>
        <strain evidence="10">a_cerv_44</strain>
    </source>
</reference>
<evidence type="ECO:0000256" key="2">
    <source>
        <dbReference type="ARBA" id="ARBA00022692"/>
    </source>
</evidence>
<feature type="domain" description="Cytochrome C biogenesis protein transmembrane" evidence="8">
    <location>
        <begin position="172"/>
        <end position="385"/>
    </location>
</feature>
<proteinExistence type="predicted"/>
<dbReference type="Pfam" id="PF13899">
    <property type="entry name" value="Thioredoxin_7"/>
    <property type="match status" value="1"/>
</dbReference>
<dbReference type="GO" id="GO:0017004">
    <property type="term" value="P:cytochrome complex assembly"/>
    <property type="evidence" value="ECO:0007669"/>
    <property type="project" value="UniProtKB-KW"/>
</dbReference>
<dbReference type="PANTHER" id="PTHR32234:SF3">
    <property type="entry name" value="SUPPRESSION OF COPPER SENSITIVITY PROTEIN"/>
    <property type="match status" value="1"/>
</dbReference>
<comment type="subcellular location">
    <subcellularLocation>
        <location evidence="1">Membrane</location>
        <topology evidence="1">Multi-pass membrane protein</topology>
    </subcellularLocation>
</comment>
<keyword evidence="6" id="KW-0676">Redox-active center</keyword>
<dbReference type="PROSITE" id="PS00194">
    <property type="entry name" value="THIOREDOXIN_1"/>
    <property type="match status" value="1"/>
</dbReference>
<feature type="transmembrane region" description="Helical" evidence="7">
    <location>
        <begin position="169"/>
        <end position="195"/>
    </location>
</feature>
<evidence type="ECO:0000256" key="3">
    <source>
        <dbReference type="ARBA" id="ARBA00022748"/>
    </source>
</evidence>
<dbReference type="Proteomes" id="UP000279470">
    <property type="component" value="Unassembled WGS sequence"/>
</dbReference>
<dbReference type="PANTHER" id="PTHR32234">
    <property type="entry name" value="THIOL:DISULFIDE INTERCHANGE PROTEIN DSBD"/>
    <property type="match status" value="1"/>
</dbReference>
<evidence type="ECO:0000256" key="5">
    <source>
        <dbReference type="ARBA" id="ARBA00023136"/>
    </source>
</evidence>
<evidence type="ECO:0000256" key="4">
    <source>
        <dbReference type="ARBA" id="ARBA00022989"/>
    </source>
</evidence>
<accession>A0A3R9ZKX8</accession>
<feature type="transmembrane region" description="Helical" evidence="7">
    <location>
        <begin position="329"/>
        <end position="351"/>
    </location>
</feature>
<feature type="transmembrane region" description="Helical" evidence="7">
    <location>
        <begin position="423"/>
        <end position="443"/>
    </location>
</feature>
<dbReference type="GO" id="GO:0016020">
    <property type="term" value="C:membrane"/>
    <property type="evidence" value="ECO:0007669"/>
    <property type="project" value="UniProtKB-SubCell"/>
</dbReference>
<keyword evidence="2 7" id="KW-0812">Transmembrane</keyword>
<dbReference type="InterPro" id="IPR003834">
    <property type="entry name" value="Cyt_c_assmbl_TM_dom"/>
</dbReference>
<keyword evidence="3" id="KW-0201">Cytochrome c-type biogenesis</keyword>
<dbReference type="Gene3D" id="3.40.30.10">
    <property type="entry name" value="Glutaredoxin"/>
    <property type="match status" value="1"/>
</dbReference>
<dbReference type="AlphaFoldDB" id="A0A3R9ZKX8"/>
<dbReference type="InterPro" id="IPR017937">
    <property type="entry name" value="Thioredoxin_CS"/>
</dbReference>
<evidence type="ECO:0000313" key="10">
    <source>
        <dbReference type="Proteomes" id="UP000279470"/>
    </source>
</evidence>
<dbReference type="SUPFAM" id="SSF52833">
    <property type="entry name" value="Thioredoxin-like"/>
    <property type="match status" value="1"/>
</dbReference>
<dbReference type="InterPro" id="IPR036249">
    <property type="entry name" value="Thioredoxin-like_sf"/>
</dbReference>
<evidence type="ECO:0000313" key="9">
    <source>
        <dbReference type="EMBL" id="RST71892.1"/>
    </source>
</evidence>
<evidence type="ECO:0000259" key="8">
    <source>
        <dbReference type="Pfam" id="PF02683"/>
    </source>
</evidence>
<feature type="transmembrane region" description="Helical" evidence="7">
    <location>
        <begin position="253"/>
        <end position="273"/>
    </location>
</feature>
<sequence length="571" mass="66433">MLKKIIFFIFFIILQLQHKVIANESKELNLDIKNIIYNGHELKFDILLNIKNGWNLYSNKDSDFGIPLNLKLFKNKLHELTSNIEYPPSISEIKIINGKKFISNFYKNHTLIKVSTYIDNADDLNKLYLKIKYSLCNSTCIYKTEIFHLKDYFSTNFGYTNNTTNFQQILFYIVISLIGGLILNFMPCVISIMSLKIISFVKLRSTSNHKVKINIIYYIFGIISFFIFLAIITIILKHIGLTIGWGIHFQNPYFIMLLILILLIMASNLCGDFEFQLSHKFLTKISNLKINKELFSNYFNGLFIAVLSTSCTAPFLSTAVTYSLTQNNIHILINYFFIAIGMSTPYILILISPNLLKFIPKPGKWLSKFKKFLAIIFILNVVWLLYVLNNQINFTSLILFIGFLIILKKVSMSLLNSMNKFNSKLLIVTLTIASFVFFVNFIVNYDKTIKNNELLIKDKWNDFNYELIRTEVANNNIVFVQITADWCATCKINELLVLDNTYIYKIFKNNKVKLFKADYTLKNDHIYQYLKDHNRYGIPMYIMYGPNNKKGLILSEILTFNKICTAINAVK</sequence>
<dbReference type="EMBL" id="RXFM01000005">
    <property type="protein sequence ID" value="RST71892.1"/>
    <property type="molecule type" value="Genomic_DNA"/>
</dbReference>
<dbReference type="Pfam" id="PF02683">
    <property type="entry name" value="DsbD_TM"/>
    <property type="match status" value="1"/>
</dbReference>
<comment type="caution">
    <text evidence="9">The sequence shown here is derived from an EMBL/GenBank/DDBJ whole genome shotgun (WGS) entry which is preliminary data.</text>
</comment>
<evidence type="ECO:0000256" key="6">
    <source>
        <dbReference type="ARBA" id="ARBA00023284"/>
    </source>
</evidence>
<feature type="transmembrane region" description="Helical" evidence="7">
    <location>
        <begin position="294"/>
        <end position="317"/>
    </location>
</feature>
<dbReference type="GO" id="GO:0045454">
    <property type="term" value="P:cell redox homeostasis"/>
    <property type="evidence" value="ECO:0007669"/>
    <property type="project" value="TreeGrafter"/>
</dbReference>
<keyword evidence="10" id="KW-1185">Reference proteome</keyword>
<organism evidence="9 10">
    <name type="scientific">Candidatus Aquarickettsia rohweri</name>
    <dbReference type="NCBI Taxonomy" id="2602574"/>
    <lineage>
        <taxon>Bacteria</taxon>
        <taxon>Pseudomonadati</taxon>
        <taxon>Pseudomonadota</taxon>
        <taxon>Alphaproteobacteria</taxon>
        <taxon>Rickettsiales</taxon>
        <taxon>Candidatus Midichloriaceae</taxon>
        <taxon>Candidatus Aquarickettsia</taxon>
    </lineage>
</organism>
<dbReference type="OrthoDB" id="9811036at2"/>
<dbReference type="GO" id="GO:0015035">
    <property type="term" value="F:protein-disulfide reductase activity"/>
    <property type="evidence" value="ECO:0007669"/>
    <property type="project" value="TreeGrafter"/>
</dbReference>
<evidence type="ECO:0000256" key="7">
    <source>
        <dbReference type="SAM" id="Phobius"/>
    </source>
</evidence>
<feature type="transmembrane region" description="Helical" evidence="7">
    <location>
        <begin position="372"/>
        <end position="388"/>
    </location>
</feature>
<keyword evidence="5 7" id="KW-0472">Membrane</keyword>
<keyword evidence="4 7" id="KW-1133">Transmembrane helix</keyword>
<evidence type="ECO:0000256" key="1">
    <source>
        <dbReference type="ARBA" id="ARBA00004141"/>
    </source>
</evidence>
<feature type="transmembrane region" description="Helical" evidence="7">
    <location>
        <begin position="215"/>
        <end position="241"/>
    </location>
</feature>